<dbReference type="SUPFAM" id="SSF53335">
    <property type="entry name" value="S-adenosyl-L-methionine-dependent methyltransferases"/>
    <property type="match status" value="1"/>
</dbReference>
<dbReference type="RefSeq" id="WP_175274973.1">
    <property type="nucleotide sequence ID" value="NZ_CP054836.1"/>
</dbReference>
<name>A0A6N1VDH4_9HYPH</name>
<dbReference type="Gene3D" id="3.40.50.150">
    <property type="entry name" value="Vaccinia Virus protein VP39"/>
    <property type="match status" value="1"/>
</dbReference>
<dbReference type="CDD" id="cd02440">
    <property type="entry name" value="AdoMet_MTases"/>
    <property type="match status" value="1"/>
</dbReference>
<keyword evidence="1" id="KW-0808">Transferase</keyword>
<keyword evidence="2" id="KW-1185">Reference proteome</keyword>
<dbReference type="GO" id="GO:0008168">
    <property type="term" value="F:methyltransferase activity"/>
    <property type="evidence" value="ECO:0007669"/>
    <property type="project" value="UniProtKB-KW"/>
</dbReference>
<keyword evidence="1" id="KW-0489">Methyltransferase</keyword>
<gene>
    <name evidence="1" type="ORF">HTY61_00640</name>
</gene>
<reference evidence="1 2" key="1">
    <citation type="submission" date="2020-06" db="EMBL/GenBank/DDBJ databases">
        <title>Oricola thermophila sp. nov. isolated from a tidal sediments.</title>
        <authorList>
            <person name="Kwon K.K."/>
            <person name="Yang S.-H."/>
            <person name="Park M.-J."/>
        </authorList>
    </citation>
    <scope>NUCLEOTIDE SEQUENCE [LARGE SCALE GENOMIC DNA]</scope>
    <source>
        <strain evidence="1 2">MEBiC13590</strain>
    </source>
</reference>
<dbReference type="Proteomes" id="UP000509367">
    <property type="component" value="Chromosome"/>
</dbReference>
<evidence type="ECO:0000313" key="2">
    <source>
        <dbReference type="Proteomes" id="UP000509367"/>
    </source>
</evidence>
<accession>A0A6N1VDH4</accession>
<dbReference type="AlphaFoldDB" id="A0A6N1VDH4"/>
<evidence type="ECO:0000313" key="1">
    <source>
        <dbReference type="EMBL" id="QKV17077.1"/>
    </source>
</evidence>
<dbReference type="GO" id="GO:0032259">
    <property type="term" value="P:methylation"/>
    <property type="evidence" value="ECO:0007669"/>
    <property type="project" value="UniProtKB-KW"/>
</dbReference>
<dbReference type="EMBL" id="CP054836">
    <property type="protein sequence ID" value="QKV17077.1"/>
    <property type="molecule type" value="Genomic_DNA"/>
</dbReference>
<sequence length="347" mass="37689">MGKFAFDPDAHSLITPEAIRRHNADEAAGGDAAELAARRTQLALMLEFARQGFAKGEAAASVVRRLAAQLHELRGQAAPAVWEDLIPAAQQHPVSEYLLQDPFTAWSFRKPRGYAGDAGLIDLIYRHPSVGHVVESASELGREIYAYTCAVDSSEAVRERRTILARSVDETAARAPGADVLAIACGHMRETELSQAESDGTLGRWTGLDQDPISVATVNANRADSAVSAVEGSVRGLLRDAYDLGSFDLVYAAGLYDYLTTRIAVRLTEKALALLKPGGSFLFANFSDELATDGYMETFMDWPLILRTGDDMAAIMRAAADGSRYDLDVFFGENRNIVYGRITRPAE</sequence>
<proteinExistence type="predicted"/>
<dbReference type="KEGG" id="orm:HTY61_00640"/>
<dbReference type="InterPro" id="IPR029063">
    <property type="entry name" value="SAM-dependent_MTases_sf"/>
</dbReference>
<protein>
    <submittedName>
        <fullName evidence="1">Class I SAM-dependent methyltransferase</fullName>
    </submittedName>
</protein>
<organism evidence="1 2">
    <name type="scientific">Oricola thermophila</name>
    <dbReference type="NCBI Taxonomy" id="2742145"/>
    <lineage>
        <taxon>Bacteria</taxon>
        <taxon>Pseudomonadati</taxon>
        <taxon>Pseudomonadota</taxon>
        <taxon>Alphaproteobacteria</taxon>
        <taxon>Hyphomicrobiales</taxon>
        <taxon>Ahrensiaceae</taxon>
        <taxon>Oricola</taxon>
    </lineage>
</organism>